<gene>
    <name evidence="2" type="ORF">IQ35_01887</name>
</gene>
<reference evidence="2 3" key="1">
    <citation type="journal article" date="2015" name="Stand. Genomic Sci.">
        <title>Genomic Encyclopedia of Bacterial and Archaeal Type Strains, Phase III: the genomes of soil and plant-associated and newly described type strains.</title>
        <authorList>
            <person name="Whitman W.B."/>
            <person name="Woyke T."/>
            <person name="Klenk H.P."/>
            <person name="Zhou Y."/>
            <person name="Lilburn T.G."/>
            <person name="Beck B.J."/>
            <person name="De Vos P."/>
            <person name="Vandamme P."/>
            <person name="Eisen J.A."/>
            <person name="Garrity G."/>
            <person name="Hugenholtz P."/>
            <person name="Kyrpides N.C."/>
        </authorList>
    </citation>
    <scope>NUCLEOTIDE SEQUENCE [LARGE SCALE GENOMIC DNA]</scope>
    <source>
        <strain evidence="2 3">CGMCC 1.7748</strain>
    </source>
</reference>
<sequence length="356" mass="38998">MADRAETFNPAPLLLDTVLSAAWLGRALGGAGDPMDVRAVHIVDQFGPSCTKVRMELEFGPSAPPGLHSAYCLKGFFGDPGIGYLKSGVQLTESAFYRDCAPTLSMRLAECVHAGSDEARGAGVLLMKDLITAGARFLTALEPYSARQAESSLDQLARLHAASWGDAVLAKWPWVRSKARELTRYQVVPAARVTELMRGERGAPLPDAIRDGARIYAALGRIADRDTALPHCLIHGDAHAGNMFENADGCGIVDWQLLQRGHWSLDVAYHVAAALTVEDRRTHEQDLLRLYLDRLAAHGVTPPAWDEAWDRYRESLAYGMFLWAITIRVDPPVIMEFNRRLGTAVADHDSFGRLGV</sequence>
<dbReference type="SUPFAM" id="SSF56112">
    <property type="entry name" value="Protein kinase-like (PK-like)"/>
    <property type="match status" value="1"/>
</dbReference>
<dbReference type="Pfam" id="PF01636">
    <property type="entry name" value="APH"/>
    <property type="match status" value="1"/>
</dbReference>
<dbReference type="GO" id="GO:0016740">
    <property type="term" value="F:transferase activity"/>
    <property type="evidence" value="ECO:0007669"/>
    <property type="project" value="UniProtKB-KW"/>
</dbReference>
<evidence type="ECO:0000313" key="2">
    <source>
        <dbReference type="EMBL" id="TWH93678.1"/>
    </source>
</evidence>
<keyword evidence="3" id="KW-1185">Reference proteome</keyword>
<name>A0A562KE23_SPHWJ</name>
<dbReference type="InterPro" id="IPR011009">
    <property type="entry name" value="Kinase-like_dom_sf"/>
</dbReference>
<feature type="domain" description="CHK kinase-like" evidence="1">
    <location>
        <begin position="125"/>
        <end position="301"/>
    </location>
</feature>
<keyword evidence="2" id="KW-0808">Transferase</keyword>
<dbReference type="Gene3D" id="3.90.1200.10">
    <property type="match status" value="1"/>
</dbReference>
<accession>A0A562KE23</accession>
<dbReference type="EMBL" id="VLKK01000006">
    <property type="protein sequence ID" value="TWH93678.1"/>
    <property type="molecule type" value="Genomic_DNA"/>
</dbReference>
<dbReference type="SMART" id="SM00587">
    <property type="entry name" value="CHK"/>
    <property type="match status" value="1"/>
</dbReference>
<proteinExistence type="predicted"/>
<evidence type="ECO:0000259" key="1">
    <source>
        <dbReference type="SMART" id="SM00587"/>
    </source>
</evidence>
<dbReference type="RefSeq" id="WP_158636632.1">
    <property type="nucleotide sequence ID" value="NZ_JACIIY010000004.1"/>
</dbReference>
<evidence type="ECO:0000313" key="3">
    <source>
        <dbReference type="Proteomes" id="UP000316624"/>
    </source>
</evidence>
<dbReference type="InterPro" id="IPR015897">
    <property type="entry name" value="CHK_kinase-like"/>
</dbReference>
<dbReference type="PANTHER" id="PTHR11012:SF30">
    <property type="entry name" value="PROTEIN KINASE-LIKE DOMAIN-CONTAINING"/>
    <property type="match status" value="1"/>
</dbReference>
<protein>
    <submittedName>
        <fullName evidence="2">Phosphotransferase family enzyme</fullName>
    </submittedName>
</protein>
<comment type="caution">
    <text evidence="2">The sequence shown here is derived from an EMBL/GenBank/DDBJ whole genome shotgun (WGS) entry which is preliminary data.</text>
</comment>
<dbReference type="AlphaFoldDB" id="A0A562KE23"/>
<dbReference type="Proteomes" id="UP000316624">
    <property type="component" value="Unassembled WGS sequence"/>
</dbReference>
<dbReference type="InterPro" id="IPR002575">
    <property type="entry name" value="Aminoglycoside_PTrfase"/>
</dbReference>
<organism evidence="2 3">
    <name type="scientific">Sphingobium wenxiniae (strain DSM 21828 / CGMCC 1.7748 / JZ-1)</name>
    <dbReference type="NCBI Taxonomy" id="595605"/>
    <lineage>
        <taxon>Bacteria</taxon>
        <taxon>Pseudomonadati</taxon>
        <taxon>Pseudomonadota</taxon>
        <taxon>Alphaproteobacteria</taxon>
        <taxon>Sphingomonadales</taxon>
        <taxon>Sphingomonadaceae</taxon>
        <taxon>Sphingobium</taxon>
    </lineage>
</organism>
<dbReference type="PANTHER" id="PTHR11012">
    <property type="entry name" value="PROTEIN KINASE-LIKE DOMAIN-CONTAINING"/>
    <property type="match status" value="1"/>
</dbReference>